<evidence type="ECO:0000259" key="1">
    <source>
        <dbReference type="Pfam" id="PF15248"/>
    </source>
</evidence>
<protein>
    <recommendedName>
        <fullName evidence="1">DUF4587 domain-containing protein</fullName>
    </recommendedName>
</protein>
<dbReference type="Pfam" id="PF15248">
    <property type="entry name" value="DUF4587"/>
    <property type="match status" value="1"/>
</dbReference>
<dbReference type="InterPro" id="IPR027904">
    <property type="entry name" value="DUF4587"/>
</dbReference>
<dbReference type="PANTHER" id="PTHR28604:SF1">
    <property type="entry name" value="PROLINE-RICH PROTEIN 29"/>
    <property type="match status" value="1"/>
</dbReference>
<comment type="caution">
    <text evidence="2">The sequence shown here is derived from an EMBL/GenBank/DDBJ whole genome shotgun (WGS) entry which is preliminary data.</text>
</comment>
<reference evidence="2" key="1">
    <citation type="thesis" date="2020" institute="ProQuest LLC" country="789 East Eisenhower Parkway, Ann Arbor, MI, USA">
        <title>Comparative Genomics and Chromosome Evolution.</title>
        <authorList>
            <person name="Mudd A.B."/>
        </authorList>
    </citation>
    <scope>NUCLEOTIDE SEQUENCE</scope>
    <source>
        <strain evidence="2">1538</strain>
        <tissue evidence="2">Blood</tissue>
    </source>
</reference>
<dbReference type="InterPro" id="IPR038915">
    <property type="entry name" value="PRR29-like"/>
</dbReference>
<accession>A0AAV3A4Z5</accession>
<sequence length="212" mass="23664">MSQHWPMDPNLYSSPAWDRNYTGVHIIPPMVSQQPTIIQQLPTDFIAPLSYPVRQGRAKEDLIDLMMIQNAQMHQVIMNNMAMSALSSFGYGAPQPPRQPSAVPVQVEEEEETIVYHHHYEPFPANYTAYQGYPTAPMPAPAPMPQHEPIIRHLNMDTQPASPIRNTDLRPVPPPPPLSATGTVGADIPPASGKIFIFEQICLRCILLLQSL</sequence>
<organism evidence="2 3">
    <name type="scientific">Pyxicephalus adspersus</name>
    <name type="common">African bullfrog</name>
    <dbReference type="NCBI Taxonomy" id="30357"/>
    <lineage>
        <taxon>Eukaryota</taxon>
        <taxon>Metazoa</taxon>
        <taxon>Chordata</taxon>
        <taxon>Craniata</taxon>
        <taxon>Vertebrata</taxon>
        <taxon>Euteleostomi</taxon>
        <taxon>Amphibia</taxon>
        <taxon>Batrachia</taxon>
        <taxon>Anura</taxon>
        <taxon>Neobatrachia</taxon>
        <taxon>Ranoidea</taxon>
        <taxon>Pyxicephalidae</taxon>
        <taxon>Pyxicephalinae</taxon>
        <taxon>Pyxicephalus</taxon>
    </lineage>
</organism>
<dbReference type="AlphaFoldDB" id="A0AAV3A4Z5"/>
<name>A0AAV3A4Z5_PYXAD</name>
<evidence type="ECO:0000313" key="3">
    <source>
        <dbReference type="Proteomes" id="UP001181693"/>
    </source>
</evidence>
<gene>
    <name evidence="2" type="ORF">GDO54_013206</name>
</gene>
<dbReference type="PANTHER" id="PTHR28604">
    <property type="match status" value="1"/>
</dbReference>
<dbReference type="EMBL" id="DYDO01000006">
    <property type="protein sequence ID" value="DBA22144.1"/>
    <property type="molecule type" value="Genomic_DNA"/>
</dbReference>
<feature type="domain" description="DUF4587" evidence="1">
    <location>
        <begin position="54"/>
        <end position="120"/>
    </location>
</feature>
<proteinExistence type="predicted"/>
<keyword evidence="3" id="KW-1185">Reference proteome</keyword>
<evidence type="ECO:0000313" key="2">
    <source>
        <dbReference type="EMBL" id="DBA22144.1"/>
    </source>
</evidence>
<dbReference type="Proteomes" id="UP001181693">
    <property type="component" value="Unassembled WGS sequence"/>
</dbReference>